<sequence length="423" mass="47911">MEKVTQSSQSVSHSFGLTALYRKLVHGAFANLKQGAITLVEGNNVVVLGERGAFDVTLTVNDMAMYRDFALGGSVGAGESYIAGRWQVDDLTRLIELFVVNQAVLDAVERKYAWFSGIAHSFKHWQRRNGKTRAKQNILAHYDLGNALYEKFLSEEMLYSSAVFESNETSLEQAQQHKMKLICERLDLQPGQTLVEIGTGWGALAIYAAQHYGVHVTTTTISEQQHAYVSAKIADLGLNDKITLLKQDYRDLTGTYDKLVSIEMIEAVGHAYLPTFFAKCNALLKANGAMLLQAITIADQRYQHYLRKSDFIQQYIFPGGCLPSINEITTQLATMTDCVMHELHDIGLHYAQTLAHWRQRFYAAWPEISQMQFDQQFFRLWEFYLCYCEGAFRQRATSTVHLVARKPAYFAKSCEVVRNYTIG</sequence>
<evidence type="ECO:0000256" key="2">
    <source>
        <dbReference type="ARBA" id="ARBA00022603"/>
    </source>
</evidence>
<gene>
    <name evidence="6" type="ORF">ACFOEE_14855</name>
</gene>
<dbReference type="Proteomes" id="UP001595453">
    <property type="component" value="Unassembled WGS sequence"/>
</dbReference>
<evidence type="ECO:0000313" key="7">
    <source>
        <dbReference type="Proteomes" id="UP001595453"/>
    </source>
</evidence>
<keyword evidence="7" id="KW-1185">Reference proteome</keyword>
<organism evidence="6 7">
    <name type="scientific">Pseudoalteromonas fenneropenaei</name>
    <dbReference type="NCBI Taxonomy" id="1737459"/>
    <lineage>
        <taxon>Bacteria</taxon>
        <taxon>Pseudomonadati</taxon>
        <taxon>Pseudomonadota</taxon>
        <taxon>Gammaproteobacteria</taxon>
        <taxon>Alteromonadales</taxon>
        <taxon>Pseudoalteromonadaceae</taxon>
        <taxon>Pseudoalteromonas</taxon>
    </lineage>
</organism>
<dbReference type="RefSeq" id="WP_377125877.1">
    <property type="nucleotide sequence ID" value="NZ_JBHRSD010000028.1"/>
</dbReference>
<evidence type="ECO:0000256" key="5">
    <source>
        <dbReference type="ARBA" id="ARBA00023098"/>
    </source>
</evidence>
<proteinExistence type="inferred from homology"/>
<evidence type="ECO:0000256" key="1">
    <source>
        <dbReference type="ARBA" id="ARBA00010815"/>
    </source>
</evidence>
<dbReference type="PIRSF" id="PIRSF003085">
    <property type="entry name" value="CMAS"/>
    <property type="match status" value="1"/>
</dbReference>
<accession>A0ABV7CME4</accession>
<keyword evidence="2 6" id="KW-0489">Methyltransferase</keyword>
<evidence type="ECO:0000313" key="6">
    <source>
        <dbReference type="EMBL" id="MFC3033799.1"/>
    </source>
</evidence>
<dbReference type="GO" id="GO:0008168">
    <property type="term" value="F:methyltransferase activity"/>
    <property type="evidence" value="ECO:0007669"/>
    <property type="project" value="UniProtKB-KW"/>
</dbReference>
<dbReference type="InterPro" id="IPR029063">
    <property type="entry name" value="SAM-dependent_MTases_sf"/>
</dbReference>
<dbReference type="PANTHER" id="PTHR43667">
    <property type="entry name" value="CYCLOPROPANE-FATTY-ACYL-PHOSPHOLIPID SYNTHASE"/>
    <property type="match status" value="1"/>
</dbReference>
<dbReference type="SUPFAM" id="SSF53335">
    <property type="entry name" value="S-adenosyl-L-methionine-dependent methyltransferases"/>
    <property type="match status" value="1"/>
</dbReference>
<keyword evidence="3 6" id="KW-0808">Transferase</keyword>
<keyword evidence="5" id="KW-0443">Lipid metabolism</keyword>
<comment type="caution">
    <text evidence="6">The sequence shown here is derived from an EMBL/GenBank/DDBJ whole genome shotgun (WGS) entry which is preliminary data.</text>
</comment>
<protein>
    <submittedName>
        <fullName evidence="6">Class I SAM-dependent methyltransferase</fullName>
        <ecNumber evidence="6">2.1.1.-</ecNumber>
    </submittedName>
</protein>
<dbReference type="GO" id="GO:0032259">
    <property type="term" value="P:methylation"/>
    <property type="evidence" value="ECO:0007669"/>
    <property type="project" value="UniProtKB-KW"/>
</dbReference>
<evidence type="ECO:0000256" key="3">
    <source>
        <dbReference type="ARBA" id="ARBA00022679"/>
    </source>
</evidence>
<dbReference type="EMBL" id="JBHRSD010000028">
    <property type="protein sequence ID" value="MFC3033799.1"/>
    <property type="molecule type" value="Genomic_DNA"/>
</dbReference>
<dbReference type="InterPro" id="IPR003333">
    <property type="entry name" value="CMAS"/>
</dbReference>
<dbReference type="EC" id="2.1.1.-" evidence="6"/>
<comment type="similarity">
    <text evidence="1">Belongs to the CFA/CMAS family.</text>
</comment>
<name>A0ABV7CME4_9GAMM</name>
<dbReference type="Gene3D" id="3.40.50.150">
    <property type="entry name" value="Vaccinia Virus protein VP39"/>
    <property type="match status" value="1"/>
</dbReference>
<keyword evidence="4" id="KW-0949">S-adenosyl-L-methionine</keyword>
<dbReference type="InterPro" id="IPR050723">
    <property type="entry name" value="CFA/CMAS"/>
</dbReference>
<evidence type="ECO:0000256" key="4">
    <source>
        <dbReference type="ARBA" id="ARBA00022691"/>
    </source>
</evidence>
<reference evidence="7" key="1">
    <citation type="journal article" date="2019" name="Int. J. Syst. Evol. Microbiol.">
        <title>The Global Catalogue of Microorganisms (GCM) 10K type strain sequencing project: providing services to taxonomists for standard genome sequencing and annotation.</title>
        <authorList>
            <consortium name="The Broad Institute Genomics Platform"/>
            <consortium name="The Broad Institute Genome Sequencing Center for Infectious Disease"/>
            <person name="Wu L."/>
            <person name="Ma J."/>
        </authorList>
    </citation>
    <scope>NUCLEOTIDE SEQUENCE [LARGE SCALE GENOMIC DNA]</scope>
    <source>
        <strain evidence="7">KCTC 42730</strain>
    </source>
</reference>
<dbReference type="PANTHER" id="PTHR43667:SF2">
    <property type="entry name" value="FATTY ACID C-METHYL TRANSFERASE"/>
    <property type="match status" value="1"/>
</dbReference>
<dbReference type="CDD" id="cd02440">
    <property type="entry name" value="AdoMet_MTases"/>
    <property type="match status" value="1"/>
</dbReference>
<dbReference type="Pfam" id="PF02353">
    <property type="entry name" value="CMAS"/>
    <property type="match status" value="1"/>
</dbReference>